<name>A0A6A6A2K3_9PLEO</name>
<accession>A0A6A6A2K3</accession>
<dbReference type="AlphaFoldDB" id="A0A6A6A2K3"/>
<reference evidence="2" key="1">
    <citation type="journal article" date="2020" name="Stud. Mycol.">
        <title>101 Dothideomycetes genomes: a test case for predicting lifestyles and emergence of pathogens.</title>
        <authorList>
            <person name="Haridas S."/>
            <person name="Albert R."/>
            <person name="Binder M."/>
            <person name="Bloem J."/>
            <person name="Labutti K."/>
            <person name="Salamov A."/>
            <person name="Andreopoulos B."/>
            <person name="Baker S."/>
            <person name="Barry K."/>
            <person name="Bills G."/>
            <person name="Bluhm B."/>
            <person name="Cannon C."/>
            <person name="Castanera R."/>
            <person name="Culley D."/>
            <person name="Daum C."/>
            <person name="Ezra D."/>
            <person name="Gonzalez J."/>
            <person name="Henrissat B."/>
            <person name="Kuo A."/>
            <person name="Liang C."/>
            <person name="Lipzen A."/>
            <person name="Lutzoni F."/>
            <person name="Magnuson J."/>
            <person name="Mondo S."/>
            <person name="Nolan M."/>
            <person name="Ohm R."/>
            <person name="Pangilinan J."/>
            <person name="Park H.-J."/>
            <person name="Ramirez L."/>
            <person name="Alfaro M."/>
            <person name="Sun H."/>
            <person name="Tritt A."/>
            <person name="Yoshinaga Y."/>
            <person name="Zwiers L.-H."/>
            <person name="Turgeon B."/>
            <person name="Goodwin S."/>
            <person name="Spatafora J."/>
            <person name="Crous P."/>
            <person name="Grigoriev I."/>
        </authorList>
    </citation>
    <scope>NUCLEOTIDE SEQUENCE</scope>
    <source>
        <strain evidence="2">CBS 119687</strain>
    </source>
</reference>
<dbReference type="RefSeq" id="XP_033519805.1">
    <property type="nucleotide sequence ID" value="XM_033661918.1"/>
</dbReference>
<feature type="compositionally biased region" description="Basic and acidic residues" evidence="1">
    <location>
        <begin position="22"/>
        <end position="37"/>
    </location>
</feature>
<evidence type="ECO:0000313" key="3">
    <source>
        <dbReference type="Proteomes" id="UP000799771"/>
    </source>
</evidence>
<sequence>MNHTSTPSWNDFPDGPPSISTDSERSTSRAASPEKGHLTYSDALTKGTILLEMMQADDYTAGQMFTAARPSAESQFLSPTALQTWGYNRSTPNFDELENIISPLYHIGVDTDNIQGSGLNVEIFDHHIHATTHDGMLFPSTGAKFCTLVSHEHGLLVATQSYGPEFKTKHQEENPILPDLQHWSDMAYLQCHENVADLKYVLRYRIQNNDTQAIIRHLCGETGPGDGLLWPGVTFRMDEDSGKALLGTPHGSGIAWLLIQHKKQLGHKTLDKVTLYFKNEEDARMRDDPCLLFYLKDVPT</sequence>
<dbReference type="Proteomes" id="UP000799771">
    <property type="component" value="Unassembled WGS sequence"/>
</dbReference>
<proteinExistence type="predicted"/>
<dbReference type="OrthoDB" id="5337308at2759"/>
<gene>
    <name evidence="2" type="ORF">P153DRAFT_112702</name>
</gene>
<dbReference type="EMBL" id="ML977516">
    <property type="protein sequence ID" value="KAF2125413.1"/>
    <property type="molecule type" value="Genomic_DNA"/>
</dbReference>
<evidence type="ECO:0000256" key="1">
    <source>
        <dbReference type="SAM" id="MobiDB-lite"/>
    </source>
</evidence>
<keyword evidence="3" id="KW-1185">Reference proteome</keyword>
<evidence type="ECO:0000313" key="2">
    <source>
        <dbReference type="EMBL" id="KAF2125413.1"/>
    </source>
</evidence>
<organism evidence="2 3">
    <name type="scientific">Dothidotthia symphoricarpi CBS 119687</name>
    <dbReference type="NCBI Taxonomy" id="1392245"/>
    <lineage>
        <taxon>Eukaryota</taxon>
        <taxon>Fungi</taxon>
        <taxon>Dikarya</taxon>
        <taxon>Ascomycota</taxon>
        <taxon>Pezizomycotina</taxon>
        <taxon>Dothideomycetes</taxon>
        <taxon>Pleosporomycetidae</taxon>
        <taxon>Pleosporales</taxon>
        <taxon>Dothidotthiaceae</taxon>
        <taxon>Dothidotthia</taxon>
    </lineage>
</organism>
<protein>
    <submittedName>
        <fullName evidence="2">Uncharacterized protein</fullName>
    </submittedName>
</protein>
<feature type="region of interest" description="Disordered" evidence="1">
    <location>
        <begin position="1"/>
        <end position="38"/>
    </location>
</feature>
<dbReference type="GeneID" id="54402350"/>